<evidence type="ECO:0000256" key="5">
    <source>
        <dbReference type="ARBA" id="ARBA00022917"/>
    </source>
</evidence>
<dbReference type="Gene3D" id="3.40.50.300">
    <property type="entry name" value="P-loop containing nucleotide triphosphate hydrolases"/>
    <property type="match status" value="1"/>
</dbReference>
<keyword evidence="5" id="KW-0648">Protein biosynthesis</keyword>
<comment type="caution">
    <text evidence="10">The sequence shown here is derived from an EMBL/GenBank/DDBJ whole genome shotgun (WGS) entry which is preliminary data.</text>
</comment>
<reference evidence="10 11" key="1">
    <citation type="journal article" date="2018" name="Elife">
        <title>Discovery and characterization of a prevalent human gut bacterial enzyme sufficient for the inactivation of a family of plant toxins.</title>
        <authorList>
            <person name="Koppel N."/>
            <person name="Bisanz J.E."/>
            <person name="Pandelia M.E."/>
            <person name="Turnbaugh P.J."/>
            <person name="Balskus E.P."/>
        </authorList>
    </citation>
    <scope>NUCLEOTIDE SEQUENCE [LARGE SCALE GENOMIC DNA]</scope>
    <source>
        <strain evidence="10 11">3C</strain>
    </source>
</reference>
<keyword evidence="6" id="KW-0342">GTP-binding</keyword>
<dbReference type="InterPro" id="IPR005225">
    <property type="entry name" value="Small_GTP-bd"/>
</dbReference>
<evidence type="ECO:0000256" key="1">
    <source>
        <dbReference type="ARBA" id="ARBA00004496"/>
    </source>
</evidence>
<dbReference type="PRINTS" id="PR00315">
    <property type="entry name" value="ELONGATNFCT"/>
</dbReference>
<dbReference type="Pfam" id="PF09106">
    <property type="entry name" value="WHD_2nd_SelB"/>
    <property type="match status" value="1"/>
</dbReference>
<dbReference type="SUPFAM" id="SSF46785">
    <property type="entry name" value="Winged helix' DNA-binding domain"/>
    <property type="match status" value="3"/>
</dbReference>
<evidence type="ECO:0000256" key="2">
    <source>
        <dbReference type="ARBA" id="ARBA00015953"/>
    </source>
</evidence>
<dbReference type="InterPro" id="IPR050055">
    <property type="entry name" value="EF-Tu_GTPase"/>
</dbReference>
<dbReference type="PROSITE" id="PS00301">
    <property type="entry name" value="G_TR_1"/>
    <property type="match status" value="1"/>
</dbReference>
<gene>
    <name evidence="10" type="primary">selB</name>
    <name evidence="10" type="ORF">C1877_06530</name>
</gene>
<dbReference type="GeneID" id="78359357"/>
<dbReference type="InterPro" id="IPR015190">
    <property type="entry name" value="Elong_fac_SelB-wing-hlx_typ-2"/>
</dbReference>
<dbReference type="InterPro" id="IPR009001">
    <property type="entry name" value="Transl_elong_EF1A/Init_IF2_C"/>
</dbReference>
<comment type="subcellular location">
    <subcellularLocation>
        <location evidence="1">Cytoplasm</location>
    </subcellularLocation>
</comment>
<feature type="domain" description="Tr-type G" evidence="9">
    <location>
        <begin position="7"/>
        <end position="178"/>
    </location>
</feature>
<dbReference type="Gene3D" id="1.10.10.2770">
    <property type="match status" value="1"/>
</dbReference>
<proteinExistence type="predicted"/>
<protein>
    <recommendedName>
        <fullName evidence="2">Selenocysteine-specific elongation factor</fullName>
    </recommendedName>
    <alternativeName>
        <fullName evidence="8">SelB translation factor</fullName>
    </alternativeName>
</protein>
<dbReference type="GO" id="GO:0003924">
    <property type="term" value="F:GTPase activity"/>
    <property type="evidence" value="ECO:0007669"/>
    <property type="project" value="InterPro"/>
</dbReference>
<dbReference type="Pfam" id="PF25461">
    <property type="entry name" value="Beta-barrel_SelB"/>
    <property type="match status" value="1"/>
</dbReference>
<dbReference type="AlphaFoldDB" id="A0A369M1Y9"/>
<keyword evidence="4" id="KW-0547">Nucleotide-binding</keyword>
<dbReference type="InterPro" id="IPR036390">
    <property type="entry name" value="WH_DNA-bd_sf"/>
</dbReference>
<dbReference type="CDD" id="cd04171">
    <property type="entry name" value="SelB"/>
    <property type="match status" value="1"/>
</dbReference>
<dbReference type="Proteomes" id="UP000254000">
    <property type="component" value="Unassembled WGS sequence"/>
</dbReference>
<keyword evidence="11" id="KW-1185">Reference proteome</keyword>
<dbReference type="GO" id="GO:0003723">
    <property type="term" value="F:RNA binding"/>
    <property type="evidence" value="ECO:0007669"/>
    <property type="project" value="InterPro"/>
</dbReference>
<dbReference type="SUPFAM" id="SSF52540">
    <property type="entry name" value="P-loop containing nucleoside triphosphate hydrolases"/>
    <property type="match status" value="1"/>
</dbReference>
<dbReference type="InterPro" id="IPR057335">
    <property type="entry name" value="Beta-barrel_SelB"/>
</dbReference>
<dbReference type="GO" id="GO:0001514">
    <property type="term" value="P:selenocysteine incorporation"/>
    <property type="evidence" value="ECO:0007669"/>
    <property type="project" value="InterPro"/>
</dbReference>
<evidence type="ECO:0000313" key="10">
    <source>
        <dbReference type="EMBL" id="RDB65761.1"/>
    </source>
</evidence>
<evidence type="ECO:0000259" key="9">
    <source>
        <dbReference type="PROSITE" id="PS51722"/>
    </source>
</evidence>
<dbReference type="OrthoDB" id="9803139at2"/>
<dbReference type="Pfam" id="PF09107">
    <property type="entry name" value="WHD_3rd_SelB"/>
    <property type="match status" value="1"/>
</dbReference>
<dbReference type="InterPro" id="IPR036388">
    <property type="entry name" value="WH-like_DNA-bd_sf"/>
</dbReference>
<evidence type="ECO:0000256" key="4">
    <source>
        <dbReference type="ARBA" id="ARBA00022741"/>
    </source>
</evidence>
<dbReference type="GO" id="GO:0005829">
    <property type="term" value="C:cytosol"/>
    <property type="evidence" value="ECO:0007669"/>
    <property type="project" value="TreeGrafter"/>
</dbReference>
<dbReference type="GO" id="GO:0005525">
    <property type="term" value="F:GTP binding"/>
    <property type="evidence" value="ECO:0007669"/>
    <property type="project" value="UniProtKB-KW"/>
</dbReference>
<dbReference type="Pfam" id="PF00009">
    <property type="entry name" value="GTP_EFTU"/>
    <property type="match status" value="1"/>
</dbReference>
<dbReference type="InterPro" id="IPR000795">
    <property type="entry name" value="T_Tr_GTP-bd_dom"/>
</dbReference>
<dbReference type="InterPro" id="IPR004161">
    <property type="entry name" value="EFTu-like_2"/>
</dbReference>
<dbReference type="Pfam" id="PF03144">
    <property type="entry name" value="GTP_EFTU_D2"/>
    <property type="match status" value="1"/>
</dbReference>
<dbReference type="NCBIfam" id="TIGR00231">
    <property type="entry name" value="small_GTP"/>
    <property type="match status" value="1"/>
</dbReference>
<evidence type="ECO:0000313" key="11">
    <source>
        <dbReference type="Proteomes" id="UP000254000"/>
    </source>
</evidence>
<dbReference type="InterPro" id="IPR015191">
    <property type="entry name" value="SelB_WHD4"/>
</dbReference>
<evidence type="ECO:0000256" key="6">
    <source>
        <dbReference type="ARBA" id="ARBA00023134"/>
    </source>
</evidence>
<dbReference type="Gene3D" id="2.40.30.10">
    <property type="entry name" value="Translation factors"/>
    <property type="match status" value="1"/>
</dbReference>
<dbReference type="InterPro" id="IPR009000">
    <property type="entry name" value="Transl_B-barrel_sf"/>
</dbReference>
<dbReference type="CDD" id="cd03696">
    <property type="entry name" value="SelB_II"/>
    <property type="match status" value="1"/>
</dbReference>
<accession>A0A369M1Y9</accession>
<dbReference type="PROSITE" id="PS51722">
    <property type="entry name" value="G_TR_2"/>
    <property type="match status" value="1"/>
</dbReference>
<dbReference type="InterPro" id="IPR004535">
    <property type="entry name" value="Transl_elong_SelB"/>
</dbReference>
<dbReference type="NCBIfam" id="TIGR00475">
    <property type="entry name" value="selB"/>
    <property type="match status" value="1"/>
</dbReference>
<dbReference type="Gene3D" id="1.10.10.10">
    <property type="entry name" value="Winged helix-like DNA-binding domain superfamily/Winged helix DNA-binding domain"/>
    <property type="match status" value="1"/>
</dbReference>
<name>A0A369M1Y9_9ACTN</name>
<keyword evidence="10" id="KW-0251">Elongation factor</keyword>
<evidence type="ECO:0000256" key="8">
    <source>
        <dbReference type="ARBA" id="ARBA00031615"/>
    </source>
</evidence>
<comment type="function">
    <text evidence="7">Translation factor necessary for the incorporation of selenocysteine into proteins. It probably replaces EF-Tu for the insertion of selenocysteine directed by the UGA codon. SelB binds GTP and GDP.</text>
</comment>
<dbReference type="CDD" id="cd15491">
    <property type="entry name" value="selB_III"/>
    <property type="match status" value="1"/>
</dbReference>
<organism evidence="10 11">
    <name type="scientific">Gordonibacter pamelaeae</name>
    <dbReference type="NCBI Taxonomy" id="471189"/>
    <lineage>
        <taxon>Bacteria</taxon>
        <taxon>Bacillati</taxon>
        <taxon>Actinomycetota</taxon>
        <taxon>Coriobacteriia</taxon>
        <taxon>Eggerthellales</taxon>
        <taxon>Eggerthellaceae</taxon>
        <taxon>Gordonibacter</taxon>
    </lineage>
</organism>
<dbReference type="RefSeq" id="WP_114568729.1">
    <property type="nucleotide sequence ID" value="NZ_CABMMS010000003.1"/>
</dbReference>
<dbReference type="InterPro" id="IPR031157">
    <property type="entry name" value="G_TR_CS"/>
</dbReference>
<evidence type="ECO:0000256" key="3">
    <source>
        <dbReference type="ARBA" id="ARBA00022490"/>
    </source>
</evidence>
<dbReference type="EMBL" id="PPTS01000003">
    <property type="protein sequence ID" value="RDB65761.1"/>
    <property type="molecule type" value="Genomic_DNA"/>
</dbReference>
<dbReference type="SUPFAM" id="SSF50447">
    <property type="entry name" value="Translation proteins"/>
    <property type="match status" value="1"/>
</dbReference>
<sequence length="646" mass="66599">MSAAAGGRRVVLGTAGHIDHGKSTLVQALTGEDPDRLAEEKRRGITIELGFAQLELPDGSALGVVDVPGHERFVRQMIAGSTGIDLALLCIAADDGVMPQTEEHLAVLELLGIARCVVALTKRDLVDAEWAAFMADEVRGRLAGGPYADAAVVPVSARTGEGLDELRAALAAAAHGLVRAKDGSAARLPVDRAFTIKGSGTVVTGTLWSGQVAPGDELEVLPGGTRARVRSTQIHGQPVERAEAGNRVALNLAGVDTGEVRPGMLLAQPGSVEPTDRFDAWLTYLGAPGAPEALETGTRVRVAHGTTEVPGRVLLMDGRAALGAREGAYAQIRLDEPLPASRGDRFVVRSLTPAHVVGGGQVLHAHPRRRTNLKPGEKALLNVLRAGDEDGACDAALALAAAPVTADVLAAAAGISAAAAKRRLEERCKQGLVRLGDGAGAHFAERALLQKLDSALENALLRFHAEQPAATGISKGALAARLPGALTGACVDALVERARADGRVVVDGGLIGHPRAGGGARKLEEQAAEALAAVLGAAQAAPPVVSELAAQAGVDASVAHRALGALEKAGRIRRVSGELAFDASAYETLEQAAVALLRAQGGATAAELRDAMGTTRKYAIPLLEHFDAQGVTRRDGDLRVLGPKRA</sequence>
<dbReference type="GO" id="GO:0003746">
    <property type="term" value="F:translation elongation factor activity"/>
    <property type="evidence" value="ECO:0007669"/>
    <property type="project" value="UniProtKB-KW"/>
</dbReference>
<dbReference type="SUPFAM" id="SSF50465">
    <property type="entry name" value="EF-Tu/eEF-1alpha/eIF2-gamma C-terminal domain"/>
    <property type="match status" value="1"/>
</dbReference>
<evidence type="ECO:0000256" key="7">
    <source>
        <dbReference type="ARBA" id="ARBA00025526"/>
    </source>
</evidence>
<dbReference type="PANTHER" id="PTHR43721:SF22">
    <property type="entry name" value="ELONGATION FACTOR TU, MITOCHONDRIAL"/>
    <property type="match status" value="1"/>
</dbReference>
<dbReference type="InterPro" id="IPR027417">
    <property type="entry name" value="P-loop_NTPase"/>
</dbReference>
<dbReference type="PANTHER" id="PTHR43721">
    <property type="entry name" value="ELONGATION FACTOR TU-RELATED"/>
    <property type="match status" value="1"/>
</dbReference>
<keyword evidence="3" id="KW-0963">Cytoplasm</keyword>